<organism evidence="1">
    <name type="scientific">Oryza sativa subsp. japonica</name>
    <name type="common">Rice</name>
    <dbReference type="NCBI Taxonomy" id="39947"/>
    <lineage>
        <taxon>Eukaryota</taxon>
        <taxon>Viridiplantae</taxon>
        <taxon>Streptophyta</taxon>
        <taxon>Embryophyta</taxon>
        <taxon>Tracheophyta</taxon>
        <taxon>Spermatophyta</taxon>
        <taxon>Magnoliopsida</taxon>
        <taxon>Liliopsida</taxon>
        <taxon>Poales</taxon>
        <taxon>Poaceae</taxon>
        <taxon>BOP clade</taxon>
        <taxon>Oryzoideae</taxon>
        <taxon>Oryzeae</taxon>
        <taxon>Oryzinae</taxon>
        <taxon>Oryza</taxon>
        <taxon>Oryza sativa</taxon>
    </lineage>
</organism>
<reference evidence="1" key="1">
    <citation type="journal article" date="2002" name="Nature">
        <title>The genome sequence and structure of rice chromosome 1.</title>
        <authorList>
            <person name="Sasaki T."/>
            <person name="Matsumoto T."/>
            <person name="Yamamoto K."/>
            <person name="Sakata K."/>
            <person name="Baba T."/>
            <person name="Katayose Y."/>
            <person name="Wu J."/>
            <person name="Niimura Y."/>
            <person name="Cheng Z."/>
            <person name="Nagamura Y."/>
            <person name="Antonio B.A."/>
            <person name="Kanamori H."/>
            <person name="Hosokawa S."/>
            <person name="Masukawa M."/>
            <person name="Arikawa K."/>
            <person name="Chiden Y."/>
            <person name="Hayashi M."/>
            <person name="Okamoto M."/>
            <person name="Ando T."/>
            <person name="Aoki H."/>
            <person name="Arita K."/>
            <person name="Hamada M."/>
            <person name="Harada C."/>
            <person name="Hijishita S."/>
            <person name="Honda M."/>
            <person name="Ichikawa Y."/>
            <person name="Idonuma A."/>
            <person name="Iijima M."/>
            <person name="Ikeda M."/>
            <person name="Ikeno M."/>
            <person name="Itoh S."/>
            <person name="Itoh T."/>
            <person name="Itoh Y."/>
            <person name="Itoh Y."/>
            <person name="Iwabuchi A."/>
            <person name="Kamiya K."/>
            <person name="Karasawa W."/>
            <person name="Katagiri S."/>
            <person name="Kikuta A."/>
            <person name="Kobayashi N."/>
            <person name="Kono I."/>
            <person name="Machita K."/>
            <person name="Maehara T."/>
            <person name="Mizuno H."/>
            <person name="Mizubayashi T."/>
            <person name="Mukai Y."/>
            <person name="Nagasaki H."/>
            <person name="Nakashima M."/>
            <person name="Nakama Y."/>
            <person name="Nakamichi Y."/>
            <person name="Nakamura M."/>
            <person name="Namiki N."/>
            <person name="Negishi M."/>
            <person name="Ohta I."/>
            <person name="Ono N."/>
            <person name="Saji S."/>
            <person name="Sakai K."/>
            <person name="Shibata M."/>
            <person name="Shimokawa T."/>
            <person name="Shomura A."/>
            <person name="Song J."/>
            <person name="Takazaki Y."/>
            <person name="Terasawa K."/>
            <person name="Tsuji K."/>
            <person name="Waki K."/>
            <person name="Yamagata H."/>
            <person name="Yamane H."/>
            <person name="Yoshiki S."/>
            <person name="Yoshihara R."/>
            <person name="Yukawa K."/>
            <person name="Zhong H."/>
            <person name="Iwama H."/>
            <person name="Endo T."/>
            <person name="Ito H."/>
            <person name="Hahn J.H."/>
            <person name="Kim H.I."/>
            <person name="Eun M.Y."/>
            <person name="Yano M."/>
            <person name="Jiang J."/>
            <person name="Gojobori T."/>
        </authorList>
    </citation>
    <scope>NUCLEOTIDE SEQUENCE [LARGE SCALE GENOMIC DNA]</scope>
</reference>
<proteinExistence type="predicted"/>
<sequence length="423" mass="47542">MESEDKLDLILRRMEEFKRRRVEADQRRRAEYQSLKAALESWMPEIQKNAEDLQFLVGDEQSKVTPTACSTECPNGSSPSTTARFIYDDEGTTPTVFLEHEDGEGKDHMPFIVIKDLPEFTPTMCSMICSSSDTKPDLIVPAVVTCATSVESSLEIVVTGSTTNDTHIDTPDSSKAMPANCSTVGLDVKGGADHTKFTCQTMMGVPEGVLVSNASSKVFSPWLMVETDLIPLLPTGCSMKCPKDKKLLMGNAKRNSWPARWLGRVIRGWKLQPVPWLGSKLYWEGIPLMPPWSPPARVSFLAWEPFDVGVLVIGIVILRHELAKLKPWPPPNQTNIRNIMVQLQRCKYRKIRVEMSLDAWKELWNLASHESCTFNGTSSLQNYISWLKQNVCGPLNRGDYKDLLDIILLIQLPIGAYCWSYLS</sequence>
<dbReference type="Proteomes" id="UP000817658">
    <property type="component" value="Chromosome 1"/>
</dbReference>
<dbReference type="EMBL" id="AP003516">
    <property type="protein sequence ID" value="BAD87779.1"/>
    <property type="molecule type" value="Genomic_DNA"/>
</dbReference>
<accession>Q5JL75</accession>
<gene>
    <name evidence="1" type="primary">OSJNBa0047D12.31</name>
</gene>
<protein>
    <submittedName>
        <fullName evidence="1">Uncharacterized protein</fullName>
    </submittedName>
</protein>
<dbReference type="AlphaFoldDB" id="Q5JL75"/>
<name>Q5JL75_ORYSJ</name>
<evidence type="ECO:0000313" key="1">
    <source>
        <dbReference type="EMBL" id="BAD87779.1"/>
    </source>
</evidence>